<dbReference type="PANTHER" id="PTHR43556">
    <property type="entry name" value="PEPTIDE CHAIN RELEASE FACTOR RF3"/>
    <property type="match status" value="1"/>
</dbReference>
<comment type="caution">
    <text evidence="11">The sequence shown here is derived from an EMBL/GenBank/DDBJ whole genome shotgun (WGS) entry which is preliminary data.</text>
</comment>
<comment type="subcellular location">
    <subcellularLocation>
        <location evidence="1 9">Cytoplasm</location>
    </subcellularLocation>
</comment>
<keyword evidence="4 9" id="KW-0547">Nucleotide-binding</keyword>
<evidence type="ECO:0000256" key="3">
    <source>
        <dbReference type="ARBA" id="ARBA00022490"/>
    </source>
</evidence>
<dbReference type="InterPro" id="IPR038467">
    <property type="entry name" value="RF3_dom_3_sf"/>
</dbReference>
<dbReference type="CDD" id="cd16259">
    <property type="entry name" value="RF3_III"/>
    <property type="match status" value="1"/>
</dbReference>
<keyword evidence="6 9" id="KW-0342">GTP-binding</keyword>
<dbReference type="InterPro" id="IPR009000">
    <property type="entry name" value="Transl_B-barrel_sf"/>
</dbReference>
<evidence type="ECO:0000256" key="4">
    <source>
        <dbReference type="ARBA" id="ARBA00022741"/>
    </source>
</evidence>
<dbReference type="InterPro" id="IPR000795">
    <property type="entry name" value="T_Tr_GTP-bd_dom"/>
</dbReference>
<dbReference type="CDD" id="cd04169">
    <property type="entry name" value="RF3"/>
    <property type="match status" value="1"/>
</dbReference>
<feature type="domain" description="Tr-type G" evidence="10">
    <location>
        <begin position="18"/>
        <end position="288"/>
    </location>
</feature>
<sequence>MTQPAVPLDARPADDTIARRRTFAIISHPDAGKTTLTEKLLLFGGAIQAAGAVKARGEARRAHSDWMKVERERGISVASSVMTYEYGGCVFNLLDTPGHEDFSEDTYRTLTAVDSAVMVIDAAKGIEEQTRKLFEVCRLRDVPIVTFVNKMDREARDPFDILDEIEQSLALDVTPASWPIGMGKAFKGCYDLFRDRLVLLEKGTKGGLPHEGESCSGLEDAKLDAMLPVGAADTLREEVEMARGLCPDFSLQAYREGHMTPVFFGSAINNFGVRELLEGLAALAPPPRAQPTADRAVAPDETKVSGFVFKIQANMDPKHRDRIAFVRLCSGHFKRGMKLTHVRTGKAMVMHNPVLFLAQDREVAEEAHAGDIIGVPNHGNLRIGDALTEGEALRFTGIPAFAPEMLQKARPKDPLKSKHLGKALQQLAEEGVASVFKPMLGADWIVGVVGSLQFDVMADRIRTEYDVPVIFESTPLYAARWVEADDPRLLKSFIDANQSAVAEDHDGAPVFMARNAWHLNKAQEEFPALRFRNTREPAV</sequence>
<dbReference type="FunFam" id="3.40.50.300:FF:000542">
    <property type="entry name" value="Peptide chain release factor 3"/>
    <property type="match status" value="1"/>
</dbReference>
<evidence type="ECO:0000256" key="5">
    <source>
        <dbReference type="ARBA" id="ARBA00022917"/>
    </source>
</evidence>
<dbReference type="InterPro" id="IPR004548">
    <property type="entry name" value="PrfC"/>
</dbReference>
<dbReference type="GO" id="GO:0005829">
    <property type="term" value="C:cytosol"/>
    <property type="evidence" value="ECO:0007669"/>
    <property type="project" value="TreeGrafter"/>
</dbReference>
<dbReference type="GO" id="GO:0003924">
    <property type="term" value="F:GTPase activity"/>
    <property type="evidence" value="ECO:0007669"/>
    <property type="project" value="InterPro"/>
</dbReference>
<dbReference type="SUPFAM" id="SSF50447">
    <property type="entry name" value="Translation proteins"/>
    <property type="match status" value="1"/>
</dbReference>
<evidence type="ECO:0000313" key="11">
    <source>
        <dbReference type="EMBL" id="KAA5605771.1"/>
    </source>
</evidence>
<dbReference type="HAMAP" id="MF_00072">
    <property type="entry name" value="Rel_fac_3"/>
    <property type="match status" value="1"/>
</dbReference>
<dbReference type="Pfam" id="PF22042">
    <property type="entry name" value="EF-G_D2"/>
    <property type="match status" value="1"/>
</dbReference>
<dbReference type="CDD" id="cd03689">
    <property type="entry name" value="RF3_II"/>
    <property type="match status" value="1"/>
</dbReference>
<feature type="binding site" evidence="9">
    <location>
        <begin position="149"/>
        <end position="152"/>
    </location>
    <ligand>
        <name>GTP</name>
        <dbReference type="ChEBI" id="CHEBI:37565"/>
    </ligand>
</feature>
<name>A0A5M6IBZ9_9PROT</name>
<dbReference type="PROSITE" id="PS00301">
    <property type="entry name" value="G_TR_1"/>
    <property type="match status" value="1"/>
</dbReference>
<dbReference type="NCBIfam" id="NF001964">
    <property type="entry name" value="PRK00741.1"/>
    <property type="match status" value="1"/>
</dbReference>
<dbReference type="InterPro" id="IPR031157">
    <property type="entry name" value="G_TR_CS"/>
</dbReference>
<dbReference type="NCBIfam" id="TIGR00503">
    <property type="entry name" value="prfC"/>
    <property type="match status" value="1"/>
</dbReference>
<dbReference type="Gene3D" id="3.40.50.300">
    <property type="entry name" value="P-loop containing nucleotide triphosphate hydrolases"/>
    <property type="match status" value="1"/>
</dbReference>
<evidence type="ECO:0000259" key="10">
    <source>
        <dbReference type="PROSITE" id="PS51722"/>
    </source>
</evidence>
<dbReference type="GO" id="GO:0097216">
    <property type="term" value="F:guanosine tetraphosphate binding"/>
    <property type="evidence" value="ECO:0007669"/>
    <property type="project" value="UniProtKB-ARBA"/>
</dbReference>
<dbReference type="InterPro" id="IPR053905">
    <property type="entry name" value="EF-G-like_DII"/>
</dbReference>
<dbReference type="InterPro" id="IPR032090">
    <property type="entry name" value="RF3_C"/>
</dbReference>
<dbReference type="EMBL" id="VWPJ01000007">
    <property type="protein sequence ID" value="KAA5605771.1"/>
    <property type="molecule type" value="Genomic_DNA"/>
</dbReference>
<dbReference type="FunFam" id="2.40.30.10:FF:000040">
    <property type="entry name" value="Peptide chain release factor 3"/>
    <property type="match status" value="1"/>
</dbReference>
<proteinExistence type="inferred from homology"/>
<dbReference type="RefSeq" id="WP_150062101.1">
    <property type="nucleotide sequence ID" value="NZ_JACHII010000004.1"/>
</dbReference>
<reference evidence="11 12" key="1">
    <citation type="submission" date="2019-09" db="EMBL/GenBank/DDBJ databases">
        <title>Genome sequence of Roseospira marina, one of the more divergent members of the non-sulfur purple photosynthetic bacterial family, the Rhodospirillaceae.</title>
        <authorList>
            <person name="Meyer T."/>
            <person name="Kyndt J."/>
        </authorList>
    </citation>
    <scope>NUCLEOTIDE SEQUENCE [LARGE SCALE GENOMIC DNA]</scope>
    <source>
        <strain evidence="11 12">DSM 15113</strain>
    </source>
</reference>
<keyword evidence="5 9" id="KW-0648">Protein biosynthesis</keyword>
<dbReference type="InterPro" id="IPR035647">
    <property type="entry name" value="EFG_III/V"/>
</dbReference>
<comment type="similarity">
    <text evidence="2 9">Belongs to the TRAFAC class translation factor GTPase superfamily. Classic translation factor GTPase family. PrfC subfamily.</text>
</comment>
<dbReference type="Pfam" id="PF16658">
    <property type="entry name" value="RF3_C"/>
    <property type="match status" value="1"/>
</dbReference>
<feature type="binding site" evidence="9">
    <location>
        <begin position="95"/>
        <end position="99"/>
    </location>
    <ligand>
        <name>GTP</name>
        <dbReference type="ChEBI" id="CHEBI:37565"/>
    </ligand>
</feature>
<dbReference type="Gene3D" id="3.30.70.3280">
    <property type="entry name" value="Peptide chain release factor 3, domain III"/>
    <property type="match status" value="1"/>
</dbReference>
<dbReference type="GO" id="GO:0006449">
    <property type="term" value="P:regulation of translational termination"/>
    <property type="evidence" value="ECO:0007669"/>
    <property type="project" value="UniProtKB-UniRule"/>
</dbReference>
<dbReference type="InterPro" id="IPR005225">
    <property type="entry name" value="Small_GTP-bd"/>
</dbReference>
<keyword evidence="3 9" id="KW-0963">Cytoplasm</keyword>
<evidence type="ECO:0000256" key="9">
    <source>
        <dbReference type="HAMAP-Rule" id="MF_00072"/>
    </source>
</evidence>
<dbReference type="AlphaFoldDB" id="A0A5M6IBZ9"/>
<accession>A0A5M6IBZ9</accession>
<evidence type="ECO:0000256" key="1">
    <source>
        <dbReference type="ARBA" id="ARBA00004496"/>
    </source>
</evidence>
<dbReference type="Proteomes" id="UP000324065">
    <property type="component" value="Unassembled WGS sequence"/>
</dbReference>
<dbReference type="PANTHER" id="PTHR43556:SF2">
    <property type="entry name" value="PEPTIDE CHAIN RELEASE FACTOR RF3"/>
    <property type="match status" value="1"/>
</dbReference>
<dbReference type="NCBIfam" id="TIGR00231">
    <property type="entry name" value="small_GTP"/>
    <property type="match status" value="1"/>
</dbReference>
<dbReference type="InterPro" id="IPR041732">
    <property type="entry name" value="RF3_GTP-bd"/>
</dbReference>
<evidence type="ECO:0000256" key="8">
    <source>
        <dbReference type="ARBA" id="ARBA00073639"/>
    </source>
</evidence>
<dbReference type="FunFam" id="3.30.70.3280:FF:000001">
    <property type="entry name" value="Peptide chain release factor 3"/>
    <property type="match status" value="1"/>
</dbReference>
<evidence type="ECO:0000256" key="2">
    <source>
        <dbReference type="ARBA" id="ARBA00009978"/>
    </source>
</evidence>
<dbReference type="GO" id="GO:0016150">
    <property type="term" value="F:translation release factor activity, codon nonspecific"/>
    <property type="evidence" value="ECO:0007669"/>
    <property type="project" value="TreeGrafter"/>
</dbReference>
<keyword evidence="12" id="KW-1185">Reference proteome</keyword>
<comment type="function">
    <text evidence="7 9">Increases the formation of ribosomal termination complexes and stimulates activities of RF-1 and RF-2. It binds guanine nucleotides and has strong preference for UGA stop codons. It may interact directly with the ribosome. The stimulation of RF-1 and RF-2 is significantly reduced by GTP and GDP, but not by GMP.</text>
</comment>
<evidence type="ECO:0000256" key="6">
    <source>
        <dbReference type="ARBA" id="ARBA00023134"/>
    </source>
</evidence>
<evidence type="ECO:0000313" key="12">
    <source>
        <dbReference type="Proteomes" id="UP000324065"/>
    </source>
</evidence>
<gene>
    <name evidence="9" type="primary">prfC</name>
    <name evidence="11" type="ORF">F1188_09115</name>
</gene>
<dbReference type="GO" id="GO:0016149">
    <property type="term" value="F:translation release factor activity, codon specific"/>
    <property type="evidence" value="ECO:0007669"/>
    <property type="project" value="UniProtKB-UniRule"/>
</dbReference>
<dbReference type="InterPro" id="IPR027417">
    <property type="entry name" value="P-loop_NTPase"/>
</dbReference>
<feature type="binding site" evidence="9">
    <location>
        <begin position="27"/>
        <end position="34"/>
    </location>
    <ligand>
        <name>GTP</name>
        <dbReference type="ChEBI" id="CHEBI:37565"/>
    </ligand>
</feature>
<dbReference type="Gene3D" id="2.40.30.10">
    <property type="entry name" value="Translation factors"/>
    <property type="match status" value="1"/>
</dbReference>
<organism evidence="11 12">
    <name type="scientific">Roseospira marina</name>
    <dbReference type="NCBI Taxonomy" id="140057"/>
    <lineage>
        <taxon>Bacteria</taxon>
        <taxon>Pseudomonadati</taxon>
        <taxon>Pseudomonadota</taxon>
        <taxon>Alphaproteobacteria</taxon>
        <taxon>Rhodospirillales</taxon>
        <taxon>Rhodospirillaceae</taxon>
        <taxon>Roseospira</taxon>
    </lineage>
</organism>
<protein>
    <recommendedName>
        <fullName evidence="8 9">Peptide chain release factor 3</fullName>
        <shortName evidence="9">RF-3</shortName>
    </recommendedName>
</protein>
<dbReference type="SUPFAM" id="SSF54980">
    <property type="entry name" value="EF-G C-terminal domain-like"/>
    <property type="match status" value="1"/>
</dbReference>
<dbReference type="GO" id="GO:0005525">
    <property type="term" value="F:GTP binding"/>
    <property type="evidence" value="ECO:0007669"/>
    <property type="project" value="UniProtKB-UniRule"/>
</dbReference>
<dbReference type="PROSITE" id="PS51722">
    <property type="entry name" value="G_TR_2"/>
    <property type="match status" value="1"/>
</dbReference>
<dbReference type="SUPFAM" id="SSF52540">
    <property type="entry name" value="P-loop containing nucleoside triphosphate hydrolases"/>
    <property type="match status" value="1"/>
</dbReference>
<dbReference type="Pfam" id="PF00009">
    <property type="entry name" value="GTP_EFTU"/>
    <property type="match status" value="1"/>
</dbReference>
<evidence type="ECO:0000256" key="7">
    <source>
        <dbReference type="ARBA" id="ARBA00025017"/>
    </source>
</evidence>
<dbReference type="OrthoDB" id="9802948at2"/>
<dbReference type="PRINTS" id="PR00315">
    <property type="entry name" value="ELONGATNFCT"/>
</dbReference>